<feature type="non-terminal residue" evidence="1">
    <location>
        <position position="1"/>
    </location>
</feature>
<dbReference type="InterPro" id="IPR001680">
    <property type="entry name" value="WD40_rpt"/>
</dbReference>
<dbReference type="Pfam" id="PF00400">
    <property type="entry name" value="WD40"/>
    <property type="match status" value="2"/>
</dbReference>
<dbReference type="InterPro" id="IPR036322">
    <property type="entry name" value="WD40_repeat_dom_sf"/>
</dbReference>
<sequence>VLTVGDYDGVLLQLHIASGHQLADVEAHDGRKIWSVAHSCRTPHLVASAADDRCARLWAGRGLSQCIASVQPNPRAAVCSVDFSPARDHLLALACSDRTAYVYDMRSLDRGPLATLRHHARPASYCRFLGGDRLVTAATDSSLALWDLSEAVPAVFQGHRNEKNFVGLSVRAADGLLACGSECSRAFAYHSSWSTPL</sequence>
<dbReference type="EMBL" id="GL378331">
    <property type="protein sequence ID" value="EFJ50367.1"/>
    <property type="molecule type" value="Genomic_DNA"/>
</dbReference>
<organism evidence="2">
    <name type="scientific">Volvox carteri f. nagariensis</name>
    <dbReference type="NCBI Taxonomy" id="3068"/>
    <lineage>
        <taxon>Eukaryota</taxon>
        <taxon>Viridiplantae</taxon>
        <taxon>Chlorophyta</taxon>
        <taxon>core chlorophytes</taxon>
        <taxon>Chlorophyceae</taxon>
        <taxon>CS clade</taxon>
        <taxon>Chlamydomonadales</taxon>
        <taxon>Volvocaceae</taxon>
        <taxon>Volvox</taxon>
    </lineage>
</organism>
<dbReference type="GeneID" id="9624945"/>
<dbReference type="Proteomes" id="UP000001058">
    <property type="component" value="Unassembled WGS sequence"/>
</dbReference>
<dbReference type="PANTHER" id="PTHR45389:SF1">
    <property type="entry name" value="WD REPEAT-CONTAINING PROTEIN RUP1"/>
    <property type="match status" value="1"/>
</dbReference>
<dbReference type="SUPFAM" id="SSF50978">
    <property type="entry name" value="WD40 repeat-like"/>
    <property type="match status" value="1"/>
</dbReference>
<accession>D8TQ97</accession>
<keyword evidence="2" id="KW-1185">Reference proteome</keyword>
<evidence type="ECO:0000313" key="2">
    <source>
        <dbReference type="Proteomes" id="UP000001058"/>
    </source>
</evidence>
<dbReference type="OrthoDB" id="273771at2759"/>
<dbReference type="Gene3D" id="2.130.10.10">
    <property type="entry name" value="YVTN repeat-like/Quinoprotein amine dehydrogenase"/>
    <property type="match status" value="1"/>
</dbReference>
<gene>
    <name evidence="1" type="ORF">VOLCADRAFT_44236</name>
</gene>
<dbReference type="PANTHER" id="PTHR45389">
    <property type="entry name" value="WD REPEAT-CONTAINING PROTEIN RUP1"/>
    <property type="match status" value="1"/>
</dbReference>
<dbReference type="AlphaFoldDB" id="D8TQ97"/>
<proteinExistence type="predicted"/>
<dbReference type="RefSeq" id="XP_002948492.1">
    <property type="nucleotide sequence ID" value="XM_002948446.1"/>
</dbReference>
<name>D8TQ97_VOLCA</name>
<reference evidence="1 2" key="1">
    <citation type="journal article" date="2010" name="Science">
        <title>Genomic analysis of organismal complexity in the multicellular green alga Volvox carteri.</title>
        <authorList>
            <person name="Prochnik S.E."/>
            <person name="Umen J."/>
            <person name="Nedelcu A.M."/>
            <person name="Hallmann A."/>
            <person name="Miller S.M."/>
            <person name="Nishii I."/>
            <person name="Ferris P."/>
            <person name="Kuo A."/>
            <person name="Mitros T."/>
            <person name="Fritz-Laylin L.K."/>
            <person name="Hellsten U."/>
            <person name="Chapman J."/>
            <person name="Simakov O."/>
            <person name="Rensing S.A."/>
            <person name="Terry A."/>
            <person name="Pangilinan J."/>
            <person name="Kapitonov V."/>
            <person name="Jurka J."/>
            <person name="Salamov A."/>
            <person name="Shapiro H."/>
            <person name="Schmutz J."/>
            <person name="Grimwood J."/>
            <person name="Lindquist E."/>
            <person name="Lucas S."/>
            <person name="Grigoriev I.V."/>
            <person name="Schmitt R."/>
            <person name="Kirk D."/>
            <person name="Rokhsar D.S."/>
        </authorList>
    </citation>
    <scope>NUCLEOTIDE SEQUENCE [LARGE SCALE GENOMIC DNA]</scope>
    <source>
        <strain evidence="2">f. Nagariensis / Eve</strain>
    </source>
</reference>
<dbReference type="InParanoid" id="D8TQ97"/>
<dbReference type="GO" id="GO:0010224">
    <property type="term" value="P:response to UV-B"/>
    <property type="evidence" value="ECO:0007669"/>
    <property type="project" value="TreeGrafter"/>
</dbReference>
<dbReference type="InterPro" id="IPR015943">
    <property type="entry name" value="WD40/YVTN_repeat-like_dom_sf"/>
</dbReference>
<dbReference type="eggNOG" id="ENOG502QVDX">
    <property type="taxonomic scope" value="Eukaryota"/>
</dbReference>
<feature type="non-terminal residue" evidence="1">
    <location>
        <position position="197"/>
    </location>
</feature>
<dbReference type="STRING" id="3068.D8TQ97"/>
<protein>
    <submittedName>
        <fullName evidence="1">Uncharacterized protein</fullName>
    </submittedName>
</protein>
<dbReference type="KEGG" id="vcn:VOLCADRAFT_44236"/>
<dbReference type="InterPro" id="IPR044616">
    <property type="entry name" value="RUP1/2"/>
</dbReference>
<dbReference type="SMART" id="SM00320">
    <property type="entry name" value="WD40"/>
    <property type="match status" value="4"/>
</dbReference>
<evidence type="ECO:0000313" key="1">
    <source>
        <dbReference type="EMBL" id="EFJ50367.1"/>
    </source>
</evidence>